<name>A0A9X0R4Z7_9PROT</name>
<protein>
    <recommendedName>
        <fullName evidence="4">DUF4189 domain-containing protein</fullName>
    </recommendedName>
</protein>
<gene>
    <name evidence="2" type="ORF">H7965_24715</name>
</gene>
<evidence type="ECO:0008006" key="4">
    <source>
        <dbReference type="Google" id="ProtNLM"/>
    </source>
</evidence>
<organism evidence="2 3">
    <name type="scientific">Siccirubricoccus deserti</name>
    <dbReference type="NCBI Taxonomy" id="2013562"/>
    <lineage>
        <taxon>Bacteria</taxon>
        <taxon>Pseudomonadati</taxon>
        <taxon>Pseudomonadota</taxon>
        <taxon>Alphaproteobacteria</taxon>
        <taxon>Acetobacterales</taxon>
        <taxon>Roseomonadaceae</taxon>
        <taxon>Siccirubricoccus</taxon>
    </lineage>
</organism>
<keyword evidence="1" id="KW-0732">Signal</keyword>
<dbReference type="RefSeq" id="WP_186773233.1">
    <property type="nucleotide sequence ID" value="NZ_JACOMF010000057.1"/>
</dbReference>
<evidence type="ECO:0000256" key="1">
    <source>
        <dbReference type="SAM" id="SignalP"/>
    </source>
</evidence>
<dbReference type="Proteomes" id="UP000600101">
    <property type="component" value="Unassembled WGS sequence"/>
</dbReference>
<dbReference type="AlphaFoldDB" id="A0A9X0R4Z7"/>
<proteinExistence type="predicted"/>
<reference evidence="2" key="1">
    <citation type="submission" date="2020-08" db="EMBL/GenBank/DDBJ databases">
        <authorList>
            <person name="Hu Y."/>
            <person name="Nguyen S.V."/>
            <person name="Li F."/>
            <person name="Fanning S."/>
        </authorList>
    </citation>
    <scope>NUCLEOTIDE SEQUENCE</scope>
    <source>
        <strain evidence="2">SYSU D8009</strain>
    </source>
</reference>
<feature type="chain" id="PRO_5040770860" description="DUF4189 domain-containing protein" evidence="1">
    <location>
        <begin position="22"/>
        <end position="128"/>
    </location>
</feature>
<evidence type="ECO:0000313" key="3">
    <source>
        <dbReference type="Proteomes" id="UP000600101"/>
    </source>
</evidence>
<sequence>MRGFLGAGLFVLALLPTPGLAQMAPCAVQHGGMSLNVGAMALDACARTIQAAQGIGSWGGRRVQTDGRGGVYLDGRFVGTAVNPSGTVGSLRDRCLHGDTAACNQWGRQSEAASRQMERMYPKGWAGR</sequence>
<dbReference type="EMBL" id="JACOMF010000057">
    <property type="protein sequence ID" value="MBC4018482.1"/>
    <property type="molecule type" value="Genomic_DNA"/>
</dbReference>
<keyword evidence="3" id="KW-1185">Reference proteome</keyword>
<comment type="caution">
    <text evidence="2">The sequence shown here is derived from an EMBL/GenBank/DDBJ whole genome shotgun (WGS) entry which is preliminary data.</text>
</comment>
<accession>A0A9X0R4Z7</accession>
<evidence type="ECO:0000313" key="2">
    <source>
        <dbReference type="EMBL" id="MBC4018482.1"/>
    </source>
</evidence>
<feature type="signal peptide" evidence="1">
    <location>
        <begin position="1"/>
        <end position="21"/>
    </location>
</feature>